<evidence type="ECO:0000313" key="2">
    <source>
        <dbReference type="Proteomes" id="UP000182958"/>
    </source>
</evidence>
<dbReference type="AlphaFoldDB" id="A0A1K1NR95"/>
<reference evidence="2" key="1">
    <citation type="submission" date="2016-11" db="EMBL/GenBank/DDBJ databases">
        <authorList>
            <person name="Varghese N."/>
            <person name="Submissions S."/>
        </authorList>
    </citation>
    <scope>NUCLEOTIDE SEQUENCE [LARGE SCALE GENOMIC DNA]</scope>
    <source>
        <strain evidence="2">C3</strain>
    </source>
</reference>
<sequence>MANNYIRSCKGVLFMYTLLKFTKTVDFYTTFCYDVKVYKKRVYFLCKLSHI</sequence>
<keyword evidence="2" id="KW-1185">Reference proteome</keyword>
<organism evidence="1 2">
    <name type="scientific">Selenomonas ruminantium</name>
    <dbReference type="NCBI Taxonomy" id="971"/>
    <lineage>
        <taxon>Bacteria</taxon>
        <taxon>Bacillati</taxon>
        <taxon>Bacillota</taxon>
        <taxon>Negativicutes</taxon>
        <taxon>Selenomonadales</taxon>
        <taxon>Selenomonadaceae</taxon>
        <taxon>Selenomonas</taxon>
    </lineage>
</organism>
<name>A0A1K1NR95_SELRU</name>
<proteinExistence type="predicted"/>
<dbReference type="Proteomes" id="UP000182958">
    <property type="component" value="Unassembled WGS sequence"/>
</dbReference>
<evidence type="ECO:0000313" key="1">
    <source>
        <dbReference type="EMBL" id="SFW37812.1"/>
    </source>
</evidence>
<accession>A0A1K1NR95</accession>
<dbReference type="EMBL" id="FPJA01000006">
    <property type="protein sequence ID" value="SFW37812.1"/>
    <property type="molecule type" value="Genomic_DNA"/>
</dbReference>
<protein>
    <submittedName>
        <fullName evidence="1">Uncharacterized protein</fullName>
    </submittedName>
</protein>
<gene>
    <name evidence="1" type="ORF">SAMN02910323_1579</name>
</gene>